<dbReference type="Pfam" id="PF18052">
    <property type="entry name" value="Rx_N"/>
    <property type="match status" value="1"/>
</dbReference>
<keyword evidence="1" id="KW-0677">Repeat</keyword>
<organism evidence="5 6">
    <name type="scientific">Gossypium barbadense</name>
    <name type="common">Sea Island cotton</name>
    <name type="synonym">Hibiscus barbadensis</name>
    <dbReference type="NCBI Taxonomy" id="3634"/>
    <lineage>
        <taxon>Eukaryota</taxon>
        <taxon>Viridiplantae</taxon>
        <taxon>Streptophyta</taxon>
        <taxon>Embryophyta</taxon>
        <taxon>Tracheophyta</taxon>
        <taxon>Spermatophyta</taxon>
        <taxon>Magnoliopsida</taxon>
        <taxon>eudicotyledons</taxon>
        <taxon>Gunneridae</taxon>
        <taxon>Pentapetalae</taxon>
        <taxon>rosids</taxon>
        <taxon>malvids</taxon>
        <taxon>Malvales</taxon>
        <taxon>Malvaceae</taxon>
        <taxon>Malvoideae</taxon>
        <taxon>Gossypium</taxon>
    </lineage>
</organism>
<evidence type="ECO:0000256" key="1">
    <source>
        <dbReference type="ARBA" id="ARBA00022737"/>
    </source>
</evidence>
<evidence type="ECO:0000313" key="6">
    <source>
        <dbReference type="Proteomes" id="UP000239757"/>
    </source>
</evidence>
<keyword evidence="2" id="KW-0547">Nucleotide-binding</keyword>
<dbReference type="AlphaFoldDB" id="A0A2P5XPE3"/>
<evidence type="ECO:0000313" key="5">
    <source>
        <dbReference type="EMBL" id="PPS05203.1"/>
    </source>
</evidence>
<dbReference type="EMBL" id="KZ664495">
    <property type="protein sequence ID" value="PPS05203.1"/>
    <property type="molecule type" value="Genomic_DNA"/>
</dbReference>
<dbReference type="Proteomes" id="UP000239757">
    <property type="component" value="Unassembled WGS sequence"/>
</dbReference>
<feature type="domain" description="Disease resistance N-terminal" evidence="4">
    <location>
        <begin position="10"/>
        <end position="95"/>
    </location>
</feature>
<dbReference type="PANTHER" id="PTHR19338">
    <property type="entry name" value="TRANSLOCASE OF INNER MITOCHONDRIAL MEMBRANE 13 HOMOLOG"/>
    <property type="match status" value="1"/>
</dbReference>
<dbReference type="GO" id="GO:0006952">
    <property type="term" value="P:defense response"/>
    <property type="evidence" value="ECO:0007669"/>
    <property type="project" value="UniProtKB-KW"/>
</dbReference>
<dbReference type="GO" id="GO:0000166">
    <property type="term" value="F:nucleotide binding"/>
    <property type="evidence" value="ECO:0007669"/>
    <property type="project" value="UniProtKB-KW"/>
</dbReference>
<keyword evidence="3" id="KW-0611">Plant defense</keyword>
<gene>
    <name evidence="5" type="ORF">GOBAR_AA15451</name>
</gene>
<dbReference type="OrthoDB" id="1933539at2759"/>
<evidence type="ECO:0000256" key="3">
    <source>
        <dbReference type="ARBA" id="ARBA00022821"/>
    </source>
</evidence>
<accession>A0A2P5XPE3</accession>
<sequence>MADAFVSALVNTILDNLTSLSLEQFGLAGSLKTELDCLESTLSTIQAVLLDTEKKQWKSEAIKNWLGKLKQAAYHLEDVLDDFKEEARNRSLCKDARSKVSTFFSPRNPLVFRLQMARKFKNAREKLNAIAEEKSKFHLREGVGEAEIEQNEDRQTSSLVDESEILGRADEKEEIVSMLLSNASHHDDLSVYAICGMGGLAWWREHP</sequence>
<dbReference type="Gene3D" id="1.20.5.4130">
    <property type="match status" value="1"/>
</dbReference>
<proteinExistence type="predicted"/>
<name>A0A2P5XPE3_GOSBA</name>
<reference evidence="5 6" key="1">
    <citation type="submission" date="2015-01" db="EMBL/GenBank/DDBJ databases">
        <title>Genome of allotetraploid Gossypium barbadense reveals genomic plasticity and fiber elongation in cotton evolution.</title>
        <authorList>
            <person name="Chen X."/>
            <person name="Liu X."/>
            <person name="Zhao B."/>
            <person name="Zheng H."/>
            <person name="Hu Y."/>
            <person name="Lu G."/>
            <person name="Yang C."/>
            <person name="Chen J."/>
            <person name="Shan C."/>
            <person name="Zhang L."/>
            <person name="Zhou Y."/>
            <person name="Wang L."/>
            <person name="Guo W."/>
            <person name="Bai Y."/>
            <person name="Ruan J."/>
            <person name="Shangguan X."/>
            <person name="Mao Y."/>
            <person name="Jiang J."/>
            <person name="Zhu Y."/>
            <person name="Lei J."/>
            <person name="Kang H."/>
            <person name="Chen S."/>
            <person name="He X."/>
            <person name="Wang R."/>
            <person name="Wang Y."/>
            <person name="Chen J."/>
            <person name="Wang L."/>
            <person name="Yu S."/>
            <person name="Wang B."/>
            <person name="Wei J."/>
            <person name="Song S."/>
            <person name="Lu X."/>
            <person name="Gao Z."/>
            <person name="Gu W."/>
            <person name="Deng X."/>
            <person name="Ma D."/>
            <person name="Wang S."/>
            <person name="Liang W."/>
            <person name="Fang L."/>
            <person name="Cai C."/>
            <person name="Zhu X."/>
            <person name="Zhou B."/>
            <person name="Zhang Y."/>
            <person name="Chen Z."/>
            <person name="Xu S."/>
            <person name="Zhu R."/>
            <person name="Wang S."/>
            <person name="Zhang T."/>
            <person name="Zhao G."/>
        </authorList>
    </citation>
    <scope>NUCLEOTIDE SEQUENCE [LARGE SCALE GENOMIC DNA]</scope>
    <source>
        <strain evidence="6">cv. Xinhai21</strain>
        <tissue evidence="5">Leaf</tissue>
    </source>
</reference>
<evidence type="ECO:0000256" key="2">
    <source>
        <dbReference type="ARBA" id="ARBA00022741"/>
    </source>
</evidence>
<protein>
    <recommendedName>
        <fullName evidence="4">Disease resistance N-terminal domain-containing protein</fullName>
    </recommendedName>
</protein>
<dbReference type="PANTHER" id="PTHR19338:SF37">
    <property type="entry name" value="DISEASE RESISTANCE PROTEIN RGA4"/>
    <property type="match status" value="1"/>
</dbReference>
<dbReference type="InterPro" id="IPR041118">
    <property type="entry name" value="Rx_N"/>
</dbReference>
<evidence type="ECO:0000259" key="4">
    <source>
        <dbReference type="Pfam" id="PF18052"/>
    </source>
</evidence>